<name>A0ABS2GLM3_9FIRM</name>
<evidence type="ECO:0000256" key="5">
    <source>
        <dbReference type="ARBA" id="ARBA00013189"/>
    </source>
</evidence>
<dbReference type="Pfam" id="PF01370">
    <property type="entry name" value="Epimerase"/>
    <property type="match status" value="1"/>
</dbReference>
<evidence type="ECO:0000256" key="1">
    <source>
        <dbReference type="ARBA" id="ARBA00000083"/>
    </source>
</evidence>
<keyword evidence="14" id="KW-1185">Reference proteome</keyword>
<evidence type="ECO:0000256" key="10">
    <source>
        <dbReference type="ARBA" id="ARBA00023277"/>
    </source>
</evidence>
<evidence type="ECO:0000256" key="2">
    <source>
        <dbReference type="ARBA" id="ARBA00001911"/>
    </source>
</evidence>
<evidence type="ECO:0000256" key="3">
    <source>
        <dbReference type="ARBA" id="ARBA00004947"/>
    </source>
</evidence>
<dbReference type="PANTHER" id="PTHR43725">
    <property type="entry name" value="UDP-GLUCOSE 4-EPIMERASE"/>
    <property type="match status" value="1"/>
</dbReference>
<proteinExistence type="inferred from homology"/>
<dbReference type="InterPro" id="IPR005886">
    <property type="entry name" value="UDP_G4E"/>
</dbReference>
<dbReference type="InterPro" id="IPR036291">
    <property type="entry name" value="NAD(P)-bd_dom_sf"/>
</dbReference>
<protein>
    <recommendedName>
        <fullName evidence="6 11">UDP-glucose 4-epimerase</fullName>
        <ecNumber evidence="5 11">5.1.3.2</ecNumber>
    </recommendedName>
</protein>
<evidence type="ECO:0000256" key="7">
    <source>
        <dbReference type="ARBA" id="ARBA00023027"/>
    </source>
</evidence>
<comment type="similarity">
    <text evidence="4 11">Belongs to the NAD(P)-dependent epimerase/dehydratase family.</text>
</comment>
<evidence type="ECO:0000259" key="12">
    <source>
        <dbReference type="Pfam" id="PF01370"/>
    </source>
</evidence>
<dbReference type="Gene3D" id="3.90.25.10">
    <property type="entry name" value="UDP-galactose 4-epimerase, domain 1"/>
    <property type="match status" value="1"/>
</dbReference>
<feature type="domain" description="NAD-dependent epimerase/dehydratase" evidence="12">
    <location>
        <begin position="3"/>
        <end position="251"/>
    </location>
</feature>
<dbReference type="RefSeq" id="WP_177502360.1">
    <property type="nucleotide sequence ID" value="NZ_JACSNR010000001.1"/>
</dbReference>
<keyword evidence="8" id="KW-0299">Galactose metabolism</keyword>
<dbReference type="EC" id="5.1.3.2" evidence="5 11"/>
<organism evidence="13 14">
    <name type="scientific">Hydrogenoanaerobacterium saccharovorans</name>
    <dbReference type="NCBI Taxonomy" id="474960"/>
    <lineage>
        <taxon>Bacteria</taxon>
        <taxon>Bacillati</taxon>
        <taxon>Bacillota</taxon>
        <taxon>Clostridia</taxon>
        <taxon>Eubacteriales</taxon>
        <taxon>Oscillospiraceae</taxon>
        <taxon>Hydrogenoanaerobacterium</taxon>
    </lineage>
</organism>
<comment type="subunit">
    <text evidence="11">Homodimer.</text>
</comment>
<dbReference type="NCBIfam" id="TIGR01179">
    <property type="entry name" value="galE"/>
    <property type="match status" value="1"/>
</dbReference>
<dbReference type="SUPFAM" id="SSF51735">
    <property type="entry name" value="NAD(P)-binding Rossmann-fold domains"/>
    <property type="match status" value="1"/>
</dbReference>
<dbReference type="Proteomes" id="UP000724149">
    <property type="component" value="Unassembled WGS sequence"/>
</dbReference>
<evidence type="ECO:0000256" key="6">
    <source>
        <dbReference type="ARBA" id="ARBA00018569"/>
    </source>
</evidence>
<dbReference type="InterPro" id="IPR001509">
    <property type="entry name" value="Epimerase_deHydtase"/>
</dbReference>
<evidence type="ECO:0000256" key="11">
    <source>
        <dbReference type="RuleBase" id="RU366046"/>
    </source>
</evidence>
<gene>
    <name evidence="13" type="primary">galE</name>
    <name evidence="13" type="ORF">H9X81_01370</name>
</gene>
<keyword evidence="9 11" id="KW-0413">Isomerase</keyword>
<keyword evidence="10 11" id="KW-0119">Carbohydrate metabolism</keyword>
<reference evidence="13 14" key="1">
    <citation type="journal article" date="2021" name="Sci. Rep.">
        <title>The distribution of antibiotic resistance genes in chicken gut microbiota commensals.</title>
        <authorList>
            <person name="Juricova H."/>
            <person name="Matiasovicova J."/>
            <person name="Kubasova T."/>
            <person name="Cejkova D."/>
            <person name="Rychlik I."/>
        </authorList>
    </citation>
    <scope>NUCLEOTIDE SEQUENCE [LARGE SCALE GENOMIC DNA]</scope>
    <source>
        <strain evidence="13 14">An564</strain>
    </source>
</reference>
<comment type="caution">
    <text evidence="13">The sequence shown here is derived from an EMBL/GenBank/DDBJ whole genome shotgun (WGS) entry which is preliminary data.</text>
</comment>
<dbReference type="EMBL" id="JACSNR010000001">
    <property type="protein sequence ID" value="MBM6922344.1"/>
    <property type="molecule type" value="Genomic_DNA"/>
</dbReference>
<comment type="pathway">
    <text evidence="3 11">Carbohydrate metabolism; galactose metabolism.</text>
</comment>
<evidence type="ECO:0000313" key="13">
    <source>
        <dbReference type="EMBL" id="MBM6922344.1"/>
    </source>
</evidence>
<evidence type="ECO:0000313" key="14">
    <source>
        <dbReference type="Proteomes" id="UP000724149"/>
    </source>
</evidence>
<comment type="catalytic activity">
    <reaction evidence="1 11">
        <text>UDP-alpha-D-glucose = UDP-alpha-D-galactose</text>
        <dbReference type="Rhea" id="RHEA:22168"/>
        <dbReference type="ChEBI" id="CHEBI:58885"/>
        <dbReference type="ChEBI" id="CHEBI:66914"/>
        <dbReference type="EC" id="5.1.3.2"/>
    </reaction>
</comment>
<evidence type="ECO:0000256" key="8">
    <source>
        <dbReference type="ARBA" id="ARBA00023144"/>
    </source>
</evidence>
<dbReference type="Gene3D" id="3.40.50.720">
    <property type="entry name" value="NAD(P)-binding Rossmann-like Domain"/>
    <property type="match status" value="1"/>
</dbReference>
<evidence type="ECO:0000256" key="4">
    <source>
        <dbReference type="ARBA" id="ARBA00007637"/>
    </source>
</evidence>
<dbReference type="GO" id="GO:0003978">
    <property type="term" value="F:UDP-glucose 4-epimerase activity"/>
    <property type="evidence" value="ECO:0007669"/>
    <property type="project" value="UniProtKB-EC"/>
</dbReference>
<dbReference type="PANTHER" id="PTHR43725:SF53">
    <property type="entry name" value="UDP-ARABINOSE 4-EPIMERASE 1"/>
    <property type="match status" value="1"/>
</dbReference>
<keyword evidence="7 11" id="KW-0520">NAD</keyword>
<evidence type="ECO:0000256" key="9">
    <source>
        <dbReference type="ARBA" id="ARBA00023235"/>
    </source>
</evidence>
<accession>A0ABS2GLM3</accession>
<dbReference type="CDD" id="cd05247">
    <property type="entry name" value="UDP_G4E_1_SDR_e"/>
    <property type="match status" value="1"/>
</dbReference>
<comment type="cofactor">
    <cofactor evidence="2 11">
        <name>NAD(+)</name>
        <dbReference type="ChEBI" id="CHEBI:57540"/>
    </cofactor>
</comment>
<sequence length="329" mass="35863">MAILVCGGAGYVGSHCLEGLRQAGFDCIVVDNLTRGHRAAVGDTPLYVGDISDPAFMDQVFAEHSIEAVLHFAAASQVGESMKDPLLYYENNLCATVALLRAMERHDVKKIVFSSSAAVYGEPEITPIVEDSPKSPTNTYGETKLAMERLMHWCHTAYGLEYVSLRYFNAAGASPGGLIGEDHTPETHLIPLVLQAAQGKRESVSIFGTDYPTPDGTCIRDYIHTSDLASAHRLALEYLLRGGKSEIFNLGSEHGLSVREIVEAAREVTGVDFPVKLAPRRAGDPAVLIASNRKAREVLGWVPQHSDAHTILASAWKWHRDHPNGFDDK</sequence>